<organism evidence="3 4">
    <name type="scientific">Paenibacillus aquistagni</name>
    <dbReference type="NCBI Taxonomy" id="1852522"/>
    <lineage>
        <taxon>Bacteria</taxon>
        <taxon>Bacillati</taxon>
        <taxon>Bacillota</taxon>
        <taxon>Bacilli</taxon>
        <taxon>Bacillales</taxon>
        <taxon>Paenibacillaceae</taxon>
        <taxon>Paenibacillus</taxon>
    </lineage>
</organism>
<dbReference type="Pfam" id="PF00144">
    <property type="entry name" value="Beta-lactamase"/>
    <property type="match status" value="1"/>
</dbReference>
<dbReference type="Gene3D" id="2.40.128.600">
    <property type="match status" value="1"/>
</dbReference>
<dbReference type="InterPro" id="IPR001466">
    <property type="entry name" value="Beta-lactam-related"/>
</dbReference>
<dbReference type="EMBL" id="FXAZ01000006">
    <property type="protein sequence ID" value="SMG55694.1"/>
    <property type="molecule type" value="Genomic_DNA"/>
</dbReference>
<dbReference type="InterPro" id="IPR012338">
    <property type="entry name" value="Beta-lactam/transpept-like"/>
</dbReference>
<dbReference type="OrthoDB" id="9803467at2"/>
<accession>A0A1X7LQB8</accession>
<evidence type="ECO:0000259" key="2">
    <source>
        <dbReference type="Pfam" id="PF11954"/>
    </source>
</evidence>
<proteinExistence type="predicted"/>
<dbReference type="Pfam" id="PF11954">
    <property type="entry name" value="DUF3471"/>
    <property type="match status" value="1"/>
</dbReference>
<dbReference type="PANTHER" id="PTHR46825:SF15">
    <property type="entry name" value="BETA-LACTAMASE-RELATED DOMAIN-CONTAINING PROTEIN"/>
    <property type="match status" value="1"/>
</dbReference>
<gene>
    <name evidence="3" type="ORF">SAMN06295960_3963</name>
</gene>
<protein>
    <submittedName>
        <fullName evidence="3">CubicO group peptidase, beta-lactamase class C family</fullName>
    </submittedName>
</protein>
<feature type="domain" description="Beta-lactamase-related" evidence="1">
    <location>
        <begin position="9"/>
        <end position="334"/>
    </location>
</feature>
<feature type="domain" description="Peptidase S12 Pab87-related C-terminal" evidence="2">
    <location>
        <begin position="381"/>
        <end position="475"/>
    </location>
</feature>
<dbReference type="SUPFAM" id="SSF56601">
    <property type="entry name" value="beta-lactamase/transpeptidase-like"/>
    <property type="match status" value="1"/>
</dbReference>
<evidence type="ECO:0000313" key="3">
    <source>
        <dbReference type="EMBL" id="SMG55694.1"/>
    </source>
</evidence>
<keyword evidence="4" id="KW-1185">Reference proteome</keyword>
<sequence>MNNEQLAAFRSYVQTEMEKWQVPGLSIAVVQGNEVMMAEGFGYRDIEKKLAVTPDTLFAIGSCTKAFTALAAGQLMEEGKIDLDTPVINYFPAFKMHDPVATEQLTLRDMLCHRSGLPRHDLLLFNEKLSREDLIARLRYLEPSQPIRYKFQYNNLLITTAGHILGLMEGTSWEQVIQNYILDPLDMTESCMSIYDLKQSANHAVPYIEKEGCIVSTPYHNIDAFGPAGSINSNAKEMASWVLMNLNKGRYKDRTLVSEKYIAEMQTPLINSHSYVNQKEFLVSCYGLGWLIEPYRGYQMILHDGGIDGYSALTAFLPNNNVGIVVLTNKNSTPLPRMIAFNLFDRALGLDEVDWSGRFWEDYERANSQEEEQQAQICKSNHQQASRALLEYAGTYTHPGYGDIFITLRDEKLHMKLYAFESVLSCKDRSTFRLDLDIGMMVVPLSMTFQESSAGKIESLSMPLNYEQGAKEIVFIKQL</sequence>
<dbReference type="Gene3D" id="3.40.710.10">
    <property type="entry name" value="DD-peptidase/beta-lactamase superfamily"/>
    <property type="match status" value="1"/>
</dbReference>
<evidence type="ECO:0000259" key="1">
    <source>
        <dbReference type="Pfam" id="PF00144"/>
    </source>
</evidence>
<dbReference type="STRING" id="1852522.SAMN06295960_3963"/>
<dbReference type="RefSeq" id="WP_085497164.1">
    <property type="nucleotide sequence ID" value="NZ_FXAZ01000006.1"/>
</dbReference>
<dbReference type="InterPro" id="IPR021860">
    <property type="entry name" value="Peptidase_S12_Pab87-rel_C"/>
</dbReference>
<dbReference type="Proteomes" id="UP000193834">
    <property type="component" value="Unassembled WGS sequence"/>
</dbReference>
<dbReference type="AlphaFoldDB" id="A0A1X7LQB8"/>
<name>A0A1X7LQB8_9BACL</name>
<dbReference type="InterPro" id="IPR050491">
    <property type="entry name" value="AmpC-like"/>
</dbReference>
<evidence type="ECO:0000313" key="4">
    <source>
        <dbReference type="Proteomes" id="UP000193834"/>
    </source>
</evidence>
<dbReference type="PANTHER" id="PTHR46825">
    <property type="entry name" value="D-ALANYL-D-ALANINE-CARBOXYPEPTIDASE/ENDOPEPTIDASE AMPH"/>
    <property type="match status" value="1"/>
</dbReference>
<reference evidence="3 4" key="1">
    <citation type="submission" date="2017-04" db="EMBL/GenBank/DDBJ databases">
        <authorList>
            <person name="Afonso C.L."/>
            <person name="Miller P.J."/>
            <person name="Scott M.A."/>
            <person name="Spackman E."/>
            <person name="Goraichik I."/>
            <person name="Dimitrov K.M."/>
            <person name="Suarez D.L."/>
            <person name="Swayne D.E."/>
        </authorList>
    </citation>
    <scope>NUCLEOTIDE SEQUENCE [LARGE SCALE GENOMIC DNA]</scope>
    <source>
        <strain evidence="3 4">11</strain>
    </source>
</reference>